<sequence>MTEFVSEIKTIPHSDADVYTVLSDLNNLELAKNIIPQDKVKDFTFDTDSCTVSVDPVGKIRFVVVEREPNKTIKFQAEQLPFGVTMWIQLVPINGAETKMKLTIKADLNPFLKPMVSKPLQAGLDKVAEGLAGLPYNDILNKGTIV</sequence>
<accession>A0ABV9KWI6</accession>
<dbReference type="InterPro" id="IPR019587">
    <property type="entry name" value="Polyketide_cyclase/dehydratase"/>
</dbReference>
<dbReference type="Pfam" id="PF10604">
    <property type="entry name" value="Polyketide_cyc2"/>
    <property type="match status" value="1"/>
</dbReference>
<name>A0ABV9KWI6_9BACT</name>
<evidence type="ECO:0000313" key="1">
    <source>
        <dbReference type="EMBL" id="MFC4674577.1"/>
    </source>
</evidence>
<evidence type="ECO:0000313" key="2">
    <source>
        <dbReference type="Proteomes" id="UP001596023"/>
    </source>
</evidence>
<dbReference type="Proteomes" id="UP001596023">
    <property type="component" value="Unassembled WGS sequence"/>
</dbReference>
<dbReference type="EMBL" id="JBHSGN010000077">
    <property type="protein sequence ID" value="MFC4674577.1"/>
    <property type="molecule type" value="Genomic_DNA"/>
</dbReference>
<gene>
    <name evidence="1" type="ORF">ACFO6W_12810</name>
</gene>
<protein>
    <submittedName>
        <fullName evidence="1">SRPBCC family protein</fullName>
    </submittedName>
</protein>
<dbReference type="RefSeq" id="WP_379997006.1">
    <property type="nucleotide sequence ID" value="NZ_JBHSGN010000077.1"/>
</dbReference>
<comment type="caution">
    <text evidence="1">The sequence shown here is derived from an EMBL/GenBank/DDBJ whole genome shotgun (WGS) entry which is preliminary data.</text>
</comment>
<organism evidence="1 2">
    <name type="scientific">Dysgonomonas termitidis</name>
    <dbReference type="NCBI Taxonomy" id="1516126"/>
    <lineage>
        <taxon>Bacteria</taxon>
        <taxon>Pseudomonadati</taxon>
        <taxon>Bacteroidota</taxon>
        <taxon>Bacteroidia</taxon>
        <taxon>Bacteroidales</taxon>
        <taxon>Dysgonomonadaceae</taxon>
        <taxon>Dysgonomonas</taxon>
    </lineage>
</organism>
<proteinExistence type="predicted"/>
<dbReference type="SUPFAM" id="SSF55961">
    <property type="entry name" value="Bet v1-like"/>
    <property type="match status" value="1"/>
</dbReference>
<keyword evidence="2" id="KW-1185">Reference proteome</keyword>
<reference evidence="2" key="1">
    <citation type="journal article" date="2019" name="Int. J. Syst. Evol. Microbiol.">
        <title>The Global Catalogue of Microorganisms (GCM) 10K type strain sequencing project: providing services to taxonomists for standard genome sequencing and annotation.</title>
        <authorList>
            <consortium name="The Broad Institute Genomics Platform"/>
            <consortium name="The Broad Institute Genome Sequencing Center for Infectious Disease"/>
            <person name="Wu L."/>
            <person name="Ma J."/>
        </authorList>
    </citation>
    <scope>NUCLEOTIDE SEQUENCE [LARGE SCALE GENOMIC DNA]</scope>
    <source>
        <strain evidence="2">CCUG 66188</strain>
    </source>
</reference>